<comment type="caution">
    <text evidence="2">The sequence shown here is derived from an EMBL/GenBank/DDBJ whole genome shotgun (WGS) entry which is preliminary data.</text>
</comment>
<evidence type="ECO:0008006" key="4">
    <source>
        <dbReference type="Google" id="ProtNLM"/>
    </source>
</evidence>
<keyword evidence="1" id="KW-0732">Signal</keyword>
<sequence length="371" mass="41848">MRTKYISLLFIFIISMGVNAQDYSEVIEIYKECFKDKSGDKLKPYLSSDFTISGVSNKEQIPLALNQLFTQLPLTSLTVKETNTTNTLINYNFNGLGERTSAMHFNDKRKITKIELFDNLVNESRERRNAKPNPDKELSKKYPSKKVTFKVTDKRTVYGELYEVGKDSSVILLCHQSNFNKYEYVDIAPKLNELGFNCLAVDLTTGGDFQGAKNETIEKTATPIDRNSMLIVYAAEEEIAAAIDYLYQRYNKQITIWGSSSSATLGIFAASQSEKVNAAIAFSAFDHFRENKTSLSVLIPKIDKPLFMSSARVEASIISDLLKGIVLKENQVHFTPKGTGEHGSKALWNGRTDAKEYWDALKPFLNTIKKI</sequence>
<evidence type="ECO:0000256" key="1">
    <source>
        <dbReference type="SAM" id="SignalP"/>
    </source>
</evidence>
<dbReference type="Gene3D" id="3.40.50.1820">
    <property type="entry name" value="alpha/beta hydrolase"/>
    <property type="match status" value="1"/>
</dbReference>
<dbReference type="Proteomes" id="UP000778797">
    <property type="component" value="Unassembled WGS sequence"/>
</dbReference>
<dbReference type="RefSeq" id="WP_227476821.1">
    <property type="nucleotide sequence ID" value="NZ_JAFMPT010000007.1"/>
</dbReference>
<protein>
    <recommendedName>
        <fullName evidence="4">Dienelactone hydrolase domain-containing protein</fullName>
    </recommendedName>
</protein>
<dbReference type="InterPro" id="IPR029058">
    <property type="entry name" value="AB_hydrolase_fold"/>
</dbReference>
<organism evidence="2 3">
    <name type="scientific">Winogradskyella immobilis</name>
    <dbReference type="NCBI Taxonomy" id="2816852"/>
    <lineage>
        <taxon>Bacteria</taxon>
        <taxon>Pseudomonadati</taxon>
        <taxon>Bacteroidota</taxon>
        <taxon>Flavobacteriia</taxon>
        <taxon>Flavobacteriales</taxon>
        <taxon>Flavobacteriaceae</taxon>
        <taxon>Winogradskyella</taxon>
    </lineage>
</organism>
<reference evidence="3" key="1">
    <citation type="submission" date="2021-03" db="EMBL/GenBank/DDBJ databases">
        <title>Genome of Cognatishimia sp. F0-27.</title>
        <authorList>
            <person name="Ping X."/>
        </authorList>
    </citation>
    <scope>NUCLEOTIDE SEQUENCE [LARGE SCALE GENOMIC DNA]</scope>
    <source>
        <strain evidence="3">E313</strain>
    </source>
</reference>
<dbReference type="EMBL" id="JAFMPT010000007">
    <property type="protein sequence ID" value="MCC1484374.1"/>
    <property type="molecule type" value="Genomic_DNA"/>
</dbReference>
<keyword evidence="3" id="KW-1185">Reference proteome</keyword>
<gene>
    <name evidence="2" type="ORF">J1C55_07235</name>
</gene>
<evidence type="ECO:0000313" key="2">
    <source>
        <dbReference type="EMBL" id="MCC1484374.1"/>
    </source>
</evidence>
<proteinExistence type="predicted"/>
<evidence type="ECO:0000313" key="3">
    <source>
        <dbReference type="Proteomes" id="UP000778797"/>
    </source>
</evidence>
<reference evidence="3" key="2">
    <citation type="submission" date="2023-07" db="EMBL/GenBank/DDBJ databases">
        <title>Genome of Winogradskyella sp. E313.</title>
        <authorList>
            <person name="Zhou Y."/>
        </authorList>
    </citation>
    <scope>NUCLEOTIDE SEQUENCE [LARGE SCALE GENOMIC DNA]</scope>
    <source>
        <strain evidence="3">E313</strain>
    </source>
</reference>
<name>A0ABS8EMC6_9FLAO</name>
<feature type="chain" id="PRO_5045954987" description="Dienelactone hydrolase domain-containing protein" evidence="1">
    <location>
        <begin position="21"/>
        <end position="371"/>
    </location>
</feature>
<dbReference type="SUPFAM" id="SSF53474">
    <property type="entry name" value="alpha/beta-Hydrolases"/>
    <property type="match status" value="1"/>
</dbReference>
<feature type="signal peptide" evidence="1">
    <location>
        <begin position="1"/>
        <end position="20"/>
    </location>
</feature>
<accession>A0ABS8EMC6</accession>